<evidence type="ECO:0008006" key="4">
    <source>
        <dbReference type="Google" id="ProtNLM"/>
    </source>
</evidence>
<sequence>MKLRHVIWAISLSTLPTTAQDKEAPFGLGDLAPLAENFREFFEGFAEDMMPLMEQLSDKMSDLNAYEAPEVLPNGDILIRKKPKPEPEPDAEPKANPDGSIDL</sequence>
<organism evidence="2 3">
    <name type="scientific">Litoreibacter janthinus</name>
    <dbReference type="NCBI Taxonomy" id="670154"/>
    <lineage>
        <taxon>Bacteria</taxon>
        <taxon>Pseudomonadati</taxon>
        <taxon>Pseudomonadota</taxon>
        <taxon>Alphaproteobacteria</taxon>
        <taxon>Rhodobacterales</taxon>
        <taxon>Roseobacteraceae</taxon>
        <taxon>Litoreibacter</taxon>
    </lineage>
</organism>
<feature type="compositionally biased region" description="Basic and acidic residues" evidence="1">
    <location>
        <begin position="84"/>
        <end position="95"/>
    </location>
</feature>
<evidence type="ECO:0000313" key="3">
    <source>
        <dbReference type="Proteomes" id="UP000199658"/>
    </source>
</evidence>
<dbReference type="AlphaFoldDB" id="A0A1I6GMB4"/>
<dbReference type="OrthoDB" id="7308154at2"/>
<dbReference type="Proteomes" id="UP000199658">
    <property type="component" value="Unassembled WGS sequence"/>
</dbReference>
<proteinExistence type="predicted"/>
<evidence type="ECO:0000313" key="2">
    <source>
        <dbReference type="EMBL" id="SFR43320.1"/>
    </source>
</evidence>
<feature type="region of interest" description="Disordered" evidence="1">
    <location>
        <begin position="74"/>
        <end position="103"/>
    </location>
</feature>
<reference evidence="3" key="1">
    <citation type="submission" date="2016-10" db="EMBL/GenBank/DDBJ databases">
        <authorList>
            <person name="Varghese N."/>
            <person name="Submissions S."/>
        </authorList>
    </citation>
    <scope>NUCLEOTIDE SEQUENCE [LARGE SCALE GENOMIC DNA]</scope>
    <source>
        <strain evidence="3">DSM 26921</strain>
    </source>
</reference>
<evidence type="ECO:0000256" key="1">
    <source>
        <dbReference type="SAM" id="MobiDB-lite"/>
    </source>
</evidence>
<protein>
    <recommendedName>
        <fullName evidence="4">AAA+ family ATPase</fullName>
    </recommendedName>
</protein>
<dbReference type="EMBL" id="FOYO01000001">
    <property type="protein sequence ID" value="SFR43320.1"/>
    <property type="molecule type" value="Genomic_DNA"/>
</dbReference>
<dbReference type="STRING" id="670154.SAMN04488002_1705"/>
<gene>
    <name evidence="2" type="ORF">SAMN04488002_1705</name>
</gene>
<name>A0A1I6GMB4_9RHOB</name>
<keyword evidence="3" id="KW-1185">Reference proteome</keyword>
<dbReference type="RefSeq" id="WP_090215170.1">
    <property type="nucleotide sequence ID" value="NZ_FOYO01000001.1"/>
</dbReference>
<accession>A0A1I6GMB4</accession>